<dbReference type="PANTHER" id="PTHR31225">
    <property type="entry name" value="OS04G0344100 PROTEIN-RELATED"/>
    <property type="match status" value="1"/>
</dbReference>
<evidence type="ECO:0000313" key="3">
    <source>
        <dbReference type="EMBL" id="MED6198498.1"/>
    </source>
</evidence>
<dbReference type="Pfam" id="PF03936">
    <property type="entry name" value="Terpene_synth_C"/>
    <property type="match status" value="1"/>
</dbReference>
<dbReference type="EMBL" id="JASCZI010212136">
    <property type="protein sequence ID" value="MED6198498.1"/>
    <property type="molecule type" value="Genomic_DNA"/>
</dbReference>
<sequence length="213" mass="24262">MKVVFNAIAELCAEIESLTTEGGKSSLPSKYVKQAYFKVAEAYLVEAKWCHESYIPTYDEYKTNGISAGYPLFTTAFIALGEFATKEILDWVSSYPKIIKAVSIIGRLTNDTASHKFEQQRKHVASAVECCMRQYGITQEEAYEFINNDINNCWKDINEEYLKLDYIPRPVLDCIVNLARISELLYASFEDKYTNCALLNDYIVALLLDPILI</sequence>
<evidence type="ECO:0000256" key="1">
    <source>
        <dbReference type="ARBA" id="ARBA00022723"/>
    </source>
</evidence>
<comment type="caution">
    <text evidence="3">The sequence shown here is derived from an EMBL/GenBank/DDBJ whole genome shotgun (WGS) entry which is preliminary data.</text>
</comment>
<name>A0ABU6XNW4_9FABA</name>
<dbReference type="InterPro" id="IPR008949">
    <property type="entry name" value="Isoprenoid_synthase_dom_sf"/>
</dbReference>
<dbReference type="Gene3D" id="1.10.600.10">
    <property type="entry name" value="Farnesyl Diphosphate Synthase"/>
    <property type="match status" value="1"/>
</dbReference>
<proteinExistence type="predicted"/>
<gene>
    <name evidence="3" type="ORF">PIB30_066826</name>
</gene>
<keyword evidence="1" id="KW-0479">Metal-binding</keyword>
<dbReference type="InterPro" id="IPR005630">
    <property type="entry name" value="Terpene_synthase_metal-bd"/>
</dbReference>
<feature type="domain" description="Terpene synthase metal-binding" evidence="2">
    <location>
        <begin position="1"/>
        <end position="156"/>
    </location>
</feature>
<organism evidence="3 4">
    <name type="scientific">Stylosanthes scabra</name>
    <dbReference type="NCBI Taxonomy" id="79078"/>
    <lineage>
        <taxon>Eukaryota</taxon>
        <taxon>Viridiplantae</taxon>
        <taxon>Streptophyta</taxon>
        <taxon>Embryophyta</taxon>
        <taxon>Tracheophyta</taxon>
        <taxon>Spermatophyta</taxon>
        <taxon>Magnoliopsida</taxon>
        <taxon>eudicotyledons</taxon>
        <taxon>Gunneridae</taxon>
        <taxon>Pentapetalae</taxon>
        <taxon>rosids</taxon>
        <taxon>fabids</taxon>
        <taxon>Fabales</taxon>
        <taxon>Fabaceae</taxon>
        <taxon>Papilionoideae</taxon>
        <taxon>50 kb inversion clade</taxon>
        <taxon>dalbergioids sensu lato</taxon>
        <taxon>Dalbergieae</taxon>
        <taxon>Pterocarpus clade</taxon>
        <taxon>Stylosanthes</taxon>
    </lineage>
</organism>
<evidence type="ECO:0000259" key="2">
    <source>
        <dbReference type="Pfam" id="PF03936"/>
    </source>
</evidence>
<evidence type="ECO:0000313" key="4">
    <source>
        <dbReference type="Proteomes" id="UP001341840"/>
    </source>
</evidence>
<keyword evidence="4" id="KW-1185">Reference proteome</keyword>
<reference evidence="3 4" key="1">
    <citation type="journal article" date="2023" name="Plants (Basel)">
        <title>Bridging the Gap: Combining Genomics and Transcriptomics Approaches to Understand Stylosanthes scabra, an Orphan Legume from the Brazilian Caatinga.</title>
        <authorList>
            <person name="Ferreira-Neto J.R.C."/>
            <person name="da Silva M.D."/>
            <person name="Binneck E."/>
            <person name="de Melo N.F."/>
            <person name="da Silva R.H."/>
            <person name="de Melo A.L.T.M."/>
            <person name="Pandolfi V."/>
            <person name="Bustamante F.O."/>
            <person name="Brasileiro-Vidal A.C."/>
            <person name="Benko-Iseppon A.M."/>
        </authorList>
    </citation>
    <scope>NUCLEOTIDE SEQUENCE [LARGE SCALE GENOMIC DNA]</scope>
    <source>
        <tissue evidence="3">Leaves</tissue>
    </source>
</reference>
<dbReference type="Proteomes" id="UP001341840">
    <property type="component" value="Unassembled WGS sequence"/>
</dbReference>
<dbReference type="SUPFAM" id="SSF48576">
    <property type="entry name" value="Terpenoid synthases"/>
    <property type="match status" value="1"/>
</dbReference>
<dbReference type="InterPro" id="IPR050148">
    <property type="entry name" value="Terpene_synthase-like"/>
</dbReference>
<dbReference type="PANTHER" id="PTHR31225:SF241">
    <property type="entry name" value="TERPENE SYNTHASE FAMILY, METAL-BINDING DOMAIN PROTEIN"/>
    <property type="match status" value="1"/>
</dbReference>
<protein>
    <recommendedName>
        <fullName evidence="2">Terpene synthase metal-binding domain-containing protein</fullName>
    </recommendedName>
</protein>
<accession>A0ABU6XNW4</accession>